<dbReference type="eggNOG" id="arCOG04397">
    <property type="taxonomic scope" value="Archaea"/>
</dbReference>
<feature type="modified residue" description="O-UMP-tyrosine" evidence="10">
    <location>
        <position position="512"/>
    </location>
</feature>
<evidence type="ECO:0000256" key="3">
    <source>
        <dbReference type="ARBA" id="ARBA00022448"/>
    </source>
</evidence>
<dbReference type="InterPro" id="IPR011322">
    <property type="entry name" value="N-reg_PII-like_a/b"/>
</dbReference>
<comment type="function">
    <text evidence="9">Involved in the uptake of ammonium/ammonia (NH(4)(+)/NH(3)). Transport is electrogenic.</text>
</comment>
<dbReference type="InterPro" id="IPR029020">
    <property type="entry name" value="Ammonium/urea_transptr"/>
</dbReference>
<reference evidence="14 15" key="1">
    <citation type="journal article" date="2014" name="PLoS Genet.">
        <title>Phylogenetically driven sequencing of extremely halophilic archaea reveals strategies for static and dynamic osmo-response.</title>
        <authorList>
            <person name="Becker E.A."/>
            <person name="Seitzer P.M."/>
            <person name="Tritt A."/>
            <person name="Larsen D."/>
            <person name="Krusor M."/>
            <person name="Yao A.I."/>
            <person name="Wu D."/>
            <person name="Madern D."/>
            <person name="Eisen J.A."/>
            <person name="Darling A.E."/>
            <person name="Facciotti M.T."/>
        </authorList>
    </citation>
    <scope>NUCLEOTIDE SEQUENCE [LARGE SCALE GENOMIC DNA]</scope>
    <source>
        <strain evidence="14 15">GA33</strain>
    </source>
</reference>
<comment type="caution">
    <text evidence="14">The sequence shown here is derived from an EMBL/GenBank/DDBJ whole genome shotgun (WGS) entry which is preliminary data.</text>
</comment>
<dbReference type="SMART" id="SM00938">
    <property type="entry name" value="P-II"/>
    <property type="match status" value="1"/>
</dbReference>
<dbReference type="GO" id="GO:0097272">
    <property type="term" value="P:ammonium homeostasis"/>
    <property type="evidence" value="ECO:0007669"/>
    <property type="project" value="TreeGrafter"/>
</dbReference>
<keyword evidence="10" id="KW-0597">Phosphoprotein</keyword>
<feature type="transmembrane region" description="Helical" evidence="12">
    <location>
        <begin position="63"/>
        <end position="83"/>
    </location>
</feature>
<dbReference type="eggNOG" id="arCOG02305">
    <property type="taxonomic scope" value="Archaea"/>
</dbReference>
<feature type="domain" description="Ammonium transporter AmtB-like" evidence="13">
    <location>
        <begin position="24"/>
        <end position="432"/>
    </location>
</feature>
<dbReference type="EMBL" id="AOHW01000052">
    <property type="protein sequence ID" value="ELY36185.1"/>
    <property type="molecule type" value="Genomic_DNA"/>
</dbReference>
<sequence length="732" mass="77484">MIEAVPLQETADLESIATGMNLMWALTVTFLIFFMHAGFAMLEAGQVRSKNVANQLTKNMLTWAVGIFVFFIIGMGLSNNVGAALGGGESSDWTMFGQESFDWVMWLFSAVFAMTAATIVSGAVAGRAKLRAYVTYTFLLAAVIYPVVAAMVWYAPEGTPILADLGFADFAGGMVVHGVGGVAGLTAAWILGARMDKYNDDGSVNIIPGHSMTFAVLGTLILCFGWFGFNVGTAATVINPETFELADFDYVGSIAMVTSLGMGLGALGASSVSLFMNGKVDTLYVANGMLAGLVGVTGPTDLITPMGAIAIGFLAGAQLPIVFKFVDETLKIDDVCAVFPVHGTAGMLGLIIYPLWSLEGSAIGGGVIAGGILSIEASAFAPQIIGVAVITIWTVVATAAVWGAFKAIGQARVTPDHERDGLDLAEHGVDTYPEFGGPDVATDGGNDKIIRTDGGEPNDGELKLITAIIRPDRLGAVKKALAETGAPSLTVTNVSGRGSQPAKKGQWRGEEYTVDLHQKVKIECVVADIPAEEVVEAIGSTRSTSTRRSKSSASSPTSPPKRSSRPSANPPTPASRVTAKSSCCPSTTPTRSGPETPDRTPSERDNEVVREPFLLQSPFCGRPRIPVVTTETGCKRQRFPCNRALTGWNEPRTSTIVKGRHWRLIQTVIQRVSTVCTELAVVAAECRREPLRGNGASDLDVTVRITRVKQRRRTDSYPTVYGNVTTSGGVSR</sequence>
<feature type="compositionally biased region" description="Low complexity" evidence="11">
    <location>
        <begin position="581"/>
        <end position="590"/>
    </location>
</feature>
<keyword evidence="6 12" id="KW-1133">Transmembrane helix</keyword>
<dbReference type="AlphaFoldDB" id="L9VG40"/>
<dbReference type="Gene3D" id="1.10.3430.10">
    <property type="entry name" value="Ammonium transporter AmtB like domains"/>
    <property type="match status" value="1"/>
</dbReference>
<accession>L9VG40</accession>
<dbReference type="InterPro" id="IPR002187">
    <property type="entry name" value="N-reg_PII"/>
</dbReference>
<dbReference type="Pfam" id="PF00909">
    <property type="entry name" value="Ammonium_transp"/>
    <property type="match status" value="1"/>
</dbReference>
<comment type="similarity">
    <text evidence="2">Belongs to the ammonia transporter channel (TC 1.A.11.2) family.</text>
</comment>
<feature type="compositionally biased region" description="Basic and acidic residues" evidence="11">
    <location>
        <begin position="596"/>
        <end position="607"/>
    </location>
</feature>
<keyword evidence="4" id="KW-0963">Cytoplasm</keyword>
<name>L9VG40_9EURY</name>
<evidence type="ECO:0000256" key="11">
    <source>
        <dbReference type="SAM" id="MobiDB-lite"/>
    </source>
</evidence>
<dbReference type="PRINTS" id="PR00340">
    <property type="entry name" value="PIIGLNB"/>
</dbReference>
<protein>
    <submittedName>
        <fullName evidence="14">Ammonium transporter</fullName>
    </submittedName>
</protein>
<evidence type="ECO:0000256" key="6">
    <source>
        <dbReference type="ARBA" id="ARBA00022989"/>
    </source>
</evidence>
<keyword evidence="3" id="KW-0813">Transport</keyword>
<dbReference type="Gene3D" id="3.30.70.120">
    <property type="match status" value="1"/>
</dbReference>
<evidence type="ECO:0000256" key="1">
    <source>
        <dbReference type="ARBA" id="ARBA00004141"/>
    </source>
</evidence>
<dbReference type="PANTHER" id="PTHR11730:SF6">
    <property type="entry name" value="AMMONIUM TRANSPORTER"/>
    <property type="match status" value="1"/>
</dbReference>
<dbReference type="Proteomes" id="UP000011599">
    <property type="component" value="Unassembled WGS sequence"/>
</dbReference>
<dbReference type="PATRIC" id="fig|1114856.3.peg.4451"/>
<keyword evidence="15" id="KW-1185">Reference proteome</keyword>
<evidence type="ECO:0000256" key="2">
    <source>
        <dbReference type="ARBA" id="ARBA00005887"/>
    </source>
</evidence>
<feature type="transmembrane region" description="Helical" evidence="12">
    <location>
        <begin position="133"/>
        <end position="154"/>
    </location>
</feature>
<feature type="transmembrane region" description="Helical" evidence="12">
    <location>
        <begin position="362"/>
        <end position="380"/>
    </location>
</feature>
<keyword evidence="7 12" id="KW-0472">Membrane</keyword>
<dbReference type="PANTHER" id="PTHR11730">
    <property type="entry name" value="AMMONIUM TRANSPORTER"/>
    <property type="match status" value="1"/>
</dbReference>
<feature type="transmembrane region" description="Helical" evidence="12">
    <location>
        <begin position="22"/>
        <end position="42"/>
    </location>
</feature>
<evidence type="ECO:0000256" key="9">
    <source>
        <dbReference type="ARBA" id="ARBA00045370"/>
    </source>
</evidence>
<dbReference type="InterPro" id="IPR018047">
    <property type="entry name" value="Ammonium_transpt_CS"/>
</dbReference>
<comment type="subcellular location">
    <subcellularLocation>
        <location evidence="1">Membrane</location>
        <topology evidence="1">Multi-pass membrane protein</topology>
    </subcellularLocation>
</comment>
<evidence type="ECO:0000259" key="13">
    <source>
        <dbReference type="Pfam" id="PF00909"/>
    </source>
</evidence>
<evidence type="ECO:0000256" key="8">
    <source>
        <dbReference type="ARBA" id="ARBA00023177"/>
    </source>
</evidence>
<evidence type="ECO:0000256" key="10">
    <source>
        <dbReference type="PIRSR" id="PIRSR602187-50"/>
    </source>
</evidence>
<keyword evidence="5 12" id="KW-0812">Transmembrane</keyword>
<feature type="transmembrane region" description="Helical" evidence="12">
    <location>
        <begin position="250"/>
        <end position="275"/>
    </location>
</feature>
<feature type="transmembrane region" description="Helical" evidence="12">
    <location>
        <begin position="214"/>
        <end position="238"/>
    </location>
</feature>
<evidence type="ECO:0000256" key="7">
    <source>
        <dbReference type="ARBA" id="ARBA00023136"/>
    </source>
</evidence>
<dbReference type="GO" id="GO:0016020">
    <property type="term" value="C:membrane"/>
    <property type="evidence" value="ECO:0007669"/>
    <property type="project" value="UniProtKB-SubCell"/>
</dbReference>
<dbReference type="GO" id="GO:0030234">
    <property type="term" value="F:enzyme regulator activity"/>
    <property type="evidence" value="ECO:0007669"/>
    <property type="project" value="InterPro"/>
</dbReference>
<keyword evidence="8" id="KW-0924">Ammonia transport</keyword>
<feature type="transmembrane region" description="Helical" evidence="12">
    <location>
        <begin position="103"/>
        <end position="126"/>
    </location>
</feature>
<feature type="transmembrane region" description="Helical" evidence="12">
    <location>
        <begin position="387"/>
        <end position="405"/>
    </location>
</feature>
<dbReference type="SUPFAM" id="SSF111352">
    <property type="entry name" value="Ammonium transporter"/>
    <property type="match status" value="1"/>
</dbReference>
<feature type="transmembrane region" description="Helical" evidence="12">
    <location>
        <begin position="174"/>
        <end position="193"/>
    </location>
</feature>
<dbReference type="GO" id="GO:0006808">
    <property type="term" value="P:regulation of nitrogen utilization"/>
    <property type="evidence" value="ECO:0007669"/>
    <property type="project" value="InterPro"/>
</dbReference>
<dbReference type="PROSITE" id="PS51343">
    <property type="entry name" value="PII_GLNB_DOM"/>
    <property type="match status" value="1"/>
</dbReference>
<evidence type="ECO:0000256" key="12">
    <source>
        <dbReference type="SAM" id="Phobius"/>
    </source>
</evidence>
<proteinExistence type="inferred from homology"/>
<dbReference type="SUPFAM" id="SSF54913">
    <property type="entry name" value="GlnB-like"/>
    <property type="match status" value="1"/>
</dbReference>
<dbReference type="InterPro" id="IPR024041">
    <property type="entry name" value="NH4_transpt_AmtB-like_dom"/>
</dbReference>
<evidence type="ECO:0000313" key="15">
    <source>
        <dbReference type="Proteomes" id="UP000011599"/>
    </source>
</evidence>
<feature type="region of interest" description="Disordered" evidence="11">
    <location>
        <begin position="538"/>
        <end position="607"/>
    </location>
</feature>
<dbReference type="InterPro" id="IPR015867">
    <property type="entry name" value="N-reg_PII/ATP_PRibTrfase_C"/>
</dbReference>
<evidence type="ECO:0000256" key="4">
    <source>
        <dbReference type="ARBA" id="ARBA00022490"/>
    </source>
</evidence>
<organism evidence="14 15">
    <name type="scientific">Natronorubrum tibetense GA33</name>
    <dbReference type="NCBI Taxonomy" id="1114856"/>
    <lineage>
        <taxon>Archaea</taxon>
        <taxon>Methanobacteriati</taxon>
        <taxon>Methanobacteriota</taxon>
        <taxon>Stenosarchaea group</taxon>
        <taxon>Halobacteria</taxon>
        <taxon>Halobacteriales</taxon>
        <taxon>Natrialbaceae</taxon>
        <taxon>Natronorubrum</taxon>
    </lineage>
</organism>
<dbReference type="GO" id="GO:0008519">
    <property type="term" value="F:ammonium channel activity"/>
    <property type="evidence" value="ECO:0007669"/>
    <property type="project" value="InterPro"/>
</dbReference>
<evidence type="ECO:0000256" key="5">
    <source>
        <dbReference type="ARBA" id="ARBA00022692"/>
    </source>
</evidence>
<gene>
    <name evidence="14" type="ORF">C496_21564</name>
</gene>
<dbReference type="PROSITE" id="PS01219">
    <property type="entry name" value="AMMONIUM_TRANSP"/>
    <property type="match status" value="1"/>
</dbReference>
<dbReference type="Pfam" id="PF00543">
    <property type="entry name" value="P-II"/>
    <property type="match status" value="1"/>
</dbReference>
<dbReference type="STRING" id="1114856.GCA_000383975_01689"/>
<evidence type="ECO:0000313" key="14">
    <source>
        <dbReference type="EMBL" id="ELY36185.1"/>
    </source>
</evidence>